<keyword evidence="2" id="KW-1185">Reference proteome</keyword>
<dbReference type="KEGG" id="tsa:AciPR4_0352"/>
<organism evidence="1 2">
    <name type="scientific">Terriglobus saanensis (strain ATCC BAA-1853 / DSM 23119 / SP1PR4)</name>
    <dbReference type="NCBI Taxonomy" id="401053"/>
    <lineage>
        <taxon>Bacteria</taxon>
        <taxon>Pseudomonadati</taxon>
        <taxon>Acidobacteriota</taxon>
        <taxon>Terriglobia</taxon>
        <taxon>Terriglobales</taxon>
        <taxon>Acidobacteriaceae</taxon>
        <taxon>Terriglobus</taxon>
    </lineage>
</organism>
<sequence length="266" mass="30347">MKNRLIRVATLLFTLFLVAVLAATAYLSRVRHRPVHVADNFESPALSPIWMTSRLVPSAFSVQHEVVHDGHHTGQITLHPGDMLDPASNMGPASERDELMEHWRFWSRPHHTYAQSFSLYLPTDFPIVDDRLVLAQWRQVCFTGRCLPNNPVLAIRYVNGELFITRKNDAGEAKLFSTHDEVRGQWLNFRFINRFSPGSDGLIDITFNDKQVAHFEGVTAYSADSGYLSSGTFFFKMGLYRDLLPIPMTLYMDGYRKDECSEASCQ</sequence>
<dbReference type="STRING" id="401053.AciPR4_0352"/>
<dbReference type="AlphaFoldDB" id="E8V1J2"/>
<reference evidence="1 2" key="1">
    <citation type="journal article" date="2012" name="Stand. Genomic Sci.">
        <title>Complete genome sequence of Terriglobus saanensis type strain SP1PR4(T), an Acidobacteria from tundra soil.</title>
        <authorList>
            <person name="Rawat S.R."/>
            <person name="Mannisto M.K."/>
            <person name="Starovoytov V."/>
            <person name="Goodwin L."/>
            <person name="Nolan M."/>
            <person name="Hauser L."/>
            <person name="Land M."/>
            <person name="Davenport K.W."/>
            <person name="Woyke T."/>
            <person name="Haggblom M.M."/>
        </authorList>
    </citation>
    <scope>NUCLEOTIDE SEQUENCE</scope>
    <source>
        <strain evidence="2">ATCC BAA-1853 / DSM 23119 / SP1PR4</strain>
    </source>
</reference>
<protein>
    <submittedName>
        <fullName evidence="1">Uncharacterized protein</fullName>
    </submittedName>
</protein>
<dbReference type="Pfam" id="PF14099">
    <property type="entry name" value="Polysacc_lyase"/>
    <property type="match status" value="1"/>
</dbReference>
<dbReference type="RefSeq" id="WP_013566920.1">
    <property type="nucleotide sequence ID" value="NC_014963.1"/>
</dbReference>
<evidence type="ECO:0000313" key="2">
    <source>
        <dbReference type="Proteomes" id="UP000006844"/>
    </source>
</evidence>
<proteinExistence type="predicted"/>
<dbReference type="Proteomes" id="UP000006844">
    <property type="component" value="Chromosome"/>
</dbReference>
<gene>
    <name evidence="1" type="ordered locus">AciPR4_0352</name>
</gene>
<dbReference type="InterPro" id="IPR025975">
    <property type="entry name" value="Polysacc_lyase"/>
</dbReference>
<dbReference type="OrthoDB" id="118830at2"/>
<evidence type="ECO:0000313" key="1">
    <source>
        <dbReference type="EMBL" id="ADV81187.1"/>
    </source>
</evidence>
<dbReference type="Gene3D" id="2.60.120.200">
    <property type="match status" value="1"/>
</dbReference>
<dbReference type="EMBL" id="CP002467">
    <property type="protein sequence ID" value="ADV81187.1"/>
    <property type="molecule type" value="Genomic_DNA"/>
</dbReference>
<dbReference type="HOGENOM" id="CLU_1045573_0_0_0"/>
<name>E8V1J2_TERSS</name>
<accession>E8V1J2</accession>